<dbReference type="AlphaFoldDB" id="A0A1H3VTJ1"/>
<feature type="transmembrane region" description="Helical" evidence="6">
    <location>
        <begin position="152"/>
        <end position="173"/>
    </location>
</feature>
<feature type="transmembrane region" description="Helical" evidence="6">
    <location>
        <begin position="6"/>
        <end position="27"/>
    </location>
</feature>
<dbReference type="GO" id="GO:0015171">
    <property type="term" value="F:amino acid transmembrane transporter activity"/>
    <property type="evidence" value="ECO:0007669"/>
    <property type="project" value="TreeGrafter"/>
</dbReference>
<organism evidence="7 8">
    <name type="scientific">Psychroflexus halocasei</name>
    <dbReference type="NCBI Taxonomy" id="908615"/>
    <lineage>
        <taxon>Bacteria</taxon>
        <taxon>Pseudomonadati</taxon>
        <taxon>Bacteroidota</taxon>
        <taxon>Flavobacteriia</taxon>
        <taxon>Flavobacteriales</taxon>
        <taxon>Flavobacteriaceae</taxon>
        <taxon>Psychroflexus</taxon>
    </lineage>
</organism>
<feature type="transmembrane region" description="Helical" evidence="6">
    <location>
        <begin position="72"/>
        <end position="92"/>
    </location>
</feature>
<dbReference type="RefSeq" id="WP_093238294.1">
    <property type="nucleotide sequence ID" value="NZ_FNQF01000001.1"/>
</dbReference>
<dbReference type="STRING" id="908615.SAMN05421540_101254"/>
<evidence type="ECO:0000313" key="8">
    <source>
        <dbReference type="Proteomes" id="UP000198820"/>
    </source>
</evidence>
<keyword evidence="5 6" id="KW-0472">Membrane</keyword>
<proteinExistence type="predicted"/>
<feature type="transmembrane region" description="Helical" evidence="6">
    <location>
        <begin position="39"/>
        <end position="60"/>
    </location>
</feature>
<accession>A0A1H3VTJ1</accession>
<name>A0A1H3VTJ1_9FLAO</name>
<gene>
    <name evidence="7" type="ORF">SAMN05421540_101254</name>
</gene>
<evidence type="ECO:0000256" key="1">
    <source>
        <dbReference type="ARBA" id="ARBA00004651"/>
    </source>
</evidence>
<feature type="transmembrane region" description="Helical" evidence="6">
    <location>
        <begin position="113"/>
        <end position="140"/>
    </location>
</feature>
<dbReference type="PANTHER" id="PTHR30086:SF20">
    <property type="entry name" value="ARGININE EXPORTER PROTEIN ARGO-RELATED"/>
    <property type="match status" value="1"/>
</dbReference>
<keyword evidence="8" id="KW-1185">Reference proteome</keyword>
<keyword evidence="4 6" id="KW-1133">Transmembrane helix</keyword>
<evidence type="ECO:0000256" key="3">
    <source>
        <dbReference type="ARBA" id="ARBA00022692"/>
    </source>
</evidence>
<comment type="subcellular location">
    <subcellularLocation>
        <location evidence="1">Cell membrane</location>
        <topology evidence="1">Multi-pass membrane protein</topology>
    </subcellularLocation>
</comment>
<evidence type="ECO:0000256" key="6">
    <source>
        <dbReference type="SAM" id="Phobius"/>
    </source>
</evidence>
<feature type="transmembrane region" description="Helical" evidence="6">
    <location>
        <begin position="185"/>
        <end position="205"/>
    </location>
</feature>
<keyword evidence="3 6" id="KW-0812">Transmembrane</keyword>
<keyword evidence="2" id="KW-1003">Cell membrane</keyword>
<dbReference type="EMBL" id="FNQF01000001">
    <property type="protein sequence ID" value="SDZ77544.1"/>
    <property type="molecule type" value="Genomic_DNA"/>
</dbReference>
<reference evidence="7 8" key="1">
    <citation type="submission" date="2016-10" db="EMBL/GenBank/DDBJ databases">
        <authorList>
            <person name="de Groot N.N."/>
        </authorList>
    </citation>
    <scope>NUCLEOTIDE SEQUENCE [LARGE SCALE GENOMIC DNA]</scope>
    <source>
        <strain evidence="7 8">DSM 23581</strain>
    </source>
</reference>
<dbReference type="PANTHER" id="PTHR30086">
    <property type="entry name" value="ARGININE EXPORTER PROTEIN ARGO"/>
    <property type="match status" value="1"/>
</dbReference>
<evidence type="ECO:0000313" key="7">
    <source>
        <dbReference type="EMBL" id="SDZ77544.1"/>
    </source>
</evidence>
<sequence length="229" mass="25967">MFEDILSAIPLGFFLAFLVGPVFFVLLETAALRGFRAALTFDLGVILADFIFLCIAYFSTNKLLTSIKDDPALFIFGGTVLLVYGVISFIKVKKSARKSANFEVQKLKRKDYIGVFVKGFLLNFINIGVLGFWLGLLIIFGPTLEMDPKRMSVFFGTILITYLIIDILKILLAKRLNKKLTTKRIILMKQAISILMLIFGIILVLRGTFPEDMHEIEENLDITMFQEFE</sequence>
<protein>
    <submittedName>
        <fullName evidence="7">Threonine/homoserine/homoserine lactone efflux protein</fullName>
    </submittedName>
</protein>
<dbReference type="InterPro" id="IPR001123">
    <property type="entry name" value="LeuE-type"/>
</dbReference>
<evidence type="ECO:0000256" key="5">
    <source>
        <dbReference type="ARBA" id="ARBA00023136"/>
    </source>
</evidence>
<dbReference type="Pfam" id="PF01810">
    <property type="entry name" value="LysE"/>
    <property type="match status" value="1"/>
</dbReference>
<dbReference type="GO" id="GO:0005886">
    <property type="term" value="C:plasma membrane"/>
    <property type="evidence" value="ECO:0007669"/>
    <property type="project" value="UniProtKB-SubCell"/>
</dbReference>
<evidence type="ECO:0000256" key="2">
    <source>
        <dbReference type="ARBA" id="ARBA00022475"/>
    </source>
</evidence>
<dbReference type="Proteomes" id="UP000198820">
    <property type="component" value="Unassembled WGS sequence"/>
</dbReference>
<evidence type="ECO:0000256" key="4">
    <source>
        <dbReference type="ARBA" id="ARBA00022989"/>
    </source>
</evidence>